<sequence>MTLQEFYDEGKYTDFVLIDGNVFVLPQGFKLSRNPAEKVNLVTMANGRKRKDIMRRWNKYSFAYEILLETDFQKLMTIVEKAADASSITLYLKKQHPLPEEPYEKADIDIIQPPKTSYKNRGQIYIHNSVNFEME</sequence>
<accession>A0A7T7XPF3</accession>
<evidence type="ECO:0000313" key="1">
    <source>
        <dbReference type="EMBL" id="QQO10096.1"/>
    </source>
</evidence>
<name>A0A7T7XPF3_9SPIR</name>
<protein>
    <submittedName>
        <fullName evidence="1">Uncharacterized protein</fullName>
    </submittedName>
</protein>
<dbReference type="Proteomes" id="UP000595917">
    <property type="component" value="Chromosome"/>
</dbReference>
<dbReference type="RefSeq" id="WP_215627400.1">
    <property type="nucleotide sequence ID" value="NZ_CP067089.2"/>
</dbReference>
<keyword evidence="2" id="KW-1185">Reference proteome</keyword>
<dbReference type="EMBL" id="CP067089">
    <property type="protein sequence ID" value="QQO10096.1"/>
    <property type="molecule type" value="Genomic_DNA"/>
</dbReference>
<organism evidence="1 2">
    <name type="scientific">Breznakiella homolactica</name>
    <dbReference type="NCBI Taxonomy" id="2798577"/>
    <lineage>
        <taxon>Bacteria</taxon>
        <taxon>Pseudomonadati</taxon>
        <taxon>Spirochaetota</taxon>
        <taxon>Spirochaetia</taxon>
        <taxon>Spirochaetales</taxon>
        <taxon>Breznakiellaceae</taxon>
        <taxon>Breznakiella</taxon>
    </lineage>
</organism>
<dbReference type="KEGG" id="bhc:JFL75_04035"/>
<reference evidence="1" key="1">
    <citation type="submission" date="2021-01" db="EMBL/GenBank/DDBJ databases">
        <title>Description of Breznakiella homolactica.</title>
        <authorList>
            <person name="Song Y."/>
            <person name="Brune A."/>
        </authorList>
    </citation>
    <scope>NUCLEOTIDE SEQUENCE</scope>
    <source>
        <strain evidence="1">RmG30</strain>
    </source>
</reference>
<evidence type="ECO:0000313" key="2">
    <source>
        <dbReference type="Proteomes" id="UP000595917"/>
    </source>
</evidence>
<gene>
    <name evidence="1" type="ORF">JFL75_04035</name>
</gene>
<proteinExistence type="predicted"/>
<dbReference type="AlphaFoldDB" id="A0A7T7XPF3"/>